<sequence length="489" mass="49138">MAQAQPPGAHPCRILCLHGSRQDGELFSQRLARGLTRKLAGVAVRLARPLGSNDPRRHALAAHLDAAAAEAVVEAAREWVDAHLPADIGERRETAHHPTSAATPIAATPANANAASHAHHHHHLHLHATTTAAAAASTAAAPAPAGAGGAAAATARGGALTPVAAAAAVAAAATGPGVVNLGWGATALGVATATGATGRDPWWVREEADPALIAAAATEAAASAPWRTGRAEAVALAEADAAAAAALQVWRGLTGVGPVTVLPLATGMTLSLVLLALRPQRPPGADVVVWSCIDQKTCLKAITAAGLRPHVVELRRSGVYGSTGAALALACAVAMRPPRPVFPVAELEGLAALQARGAASGAGGLLGSGLDAKARAAEGGSPGVLRDCLLLKPGSTVVDLFEVLKRPPYQLLEGDFVRAECSAMTSPEGAAASAAAAAAAAAGSGGSGLPAPPPQQSWRVLKKDEVLDWGSCVARVMTNRRSHWQAVKR</sequence>
<gene>
    <name evidence="18" type="ORF">TSOC_004494</name>
</gene>
<organism evidence="18 19">
    <name type="scientific">Tetrabaena socialis</name>
    <dbReference type="NCBI Taxonomy" id="47790"/>
    <lineage>
        <taxon>Eukaryota</taxon>
        <taxon>Viridiplantae</taxon>
        <taxon>Chlorophyta</taxon>
        <taxon>core chlorophytes</taxon>
        <taxon>Chlorophyceae</taxon>
        <taxon>CS clade</taxon>
        <taxon>Chlamydomonadales</taxon>
        <taxon>Tetrabaenaceae</taxon>
        <taxon>Tetrabaena</taxon>
    </lineage>
</organism>
<evidence type="ECO:0000256" key="12">
    <source>
        <dbReference type="ARBA" id="ARBA00023266"/>
    </source>
</evidence>
<dbReference type="Pfam" id="PF05889">
    <property type="entry name" value="SepSecS"/>
    <property type="match status" value="1"/>
</dbReference>
<dbReference type="InterPro" id="IPR008829">
    <property type="entry name" value="SepSecS/SepCysS"/>
</dbReference>
<comment type="cofactor">
    <cofactor evidence="1">
        <name>pyridoxal 5'-phosphate</name>
        <dbReference type="ChEBI" id="CHEBI:597326"/>
    </cofactor>
</comment>
<keyword evidence="8 18" id="KW-0808">Transferase</keyword>
<evidence type="ECO:0000256" key="14">
    <source>
        <dbReference type="ARBA" id="ARBA00032048"/>
    </source>
</evidence>
<evidence type="ECO:0000256" key="13">
    <source>
        <dbReference type="ARBA" id="ARBA00030669"/>
    </source>
</evidence>
<evidence type="ECO:0000256" key="6">
    <source>
        <dbReference type="ARBA" id="ARBA00021963"/>
    </source>
</evidence>
<dbReference type="GO" id="GO:0001717">
    <property type="term" value="P:conversion of seryl-tRNAsec to selenocys-tRNAsec"/>
    <property type="evidence" value="ECO:0007669"/>
    <property type="project" value="InterPro"/>
</dbReference>
<keyword evidence="10" id="KW-0663">Pyridoxal phosphate</keyword>
<evidence type="ECO:0000256" key="16">
    <source>
        <dbReference type="ARBA" id="ARBA00048808"/>
    </source>
</evidence>
<dbReference type="GO" id="GO:0000049">
    <property type="term" value="F:tRNA binding"/>
    <property type="evidence" value="ECO:0007669"/>
    <property type="project" value="UniProtKB-KW"/>
</dbReference>
<dbReference type="GO" id="GO:0098621">
    <property type="term" value="F:O-phosphoseryl-tRNA(Sec) selenium transferase activity"/>
    <property type="evidence" value="ECO:0007669"/>
    <property type="project" value="UniProtKB-EC"/>
</dbReference>
<keyword evidence="12" id="KW-0711">Selenium</keyword>
<evidence type="ECO:0000313" key="18">
    <source>
        <dbReference type="EMBL" id="PNH08917.1"/>
    </source>
</evidence>
<accession>A0A2J8A8R9</accession>
<keyword evidence="11" id="KW-0648">Protein biosynthesis</keyword>
<dbReference type="InterPro" id="IPR015421">
    <property type="entry name" value="PyrdxlP-dep_Trfase_major"/>
</dbReference>
<evidence type="ECO:0000256" key="3">
    <source>
        <dbReference type="ARBA" id="ARBA00004822"/>
    </source>
</evidence>
<evidence type="ECO:0000256" key="5">
    <source>
        <dbReference type="ARBA" id="ARBA00012464"/>
    </source>
</evidence>
<dbReference type="InterPro" id="IPR015424">
    <property type="entry name" value="PyrdxlP-dep_Trfase"/>
</dbReference>
<feature type="compositionally biased region" description="Basic residues" evidence="17">
    <location>
        <begin position="117"/>
        <end position="126"/>
    </location>
</feature>
<evidence type="ECO:0000256" key="9">
    <source>
        <dbReference type="ARBA" id="ARBA00022884"/>
    </source>
</evidence>
<keyword evidence="9" id="KW-0694">RNA-binding</keyword>
<evidence type="ECO:0000256" key="17">
    <source>
        <dbReference type="SAM" id="MobiDB-lite"/>
    </source>
</evidence>
<evidence type="ECO:0000256" key="15">
    <source>
        <dbReference type="ARBA" id="ARBA00032693"/>
    </source>
</evidence>
<keyword evidence="19" id="KW-1185">Reference proteome</keyword>
<comment type="pathway">
    <text evidence="3">Aminoacyl-tRNA biosynthesis; selenocysteinyl-tRNA(Sec) biosynthesis; selenocysteinyl-tRNA(Sec) from L-seryl-tRNA(Sec) (archaeal/eukaryal route): step 2/2.</text>
</comment>
<evidence type="ECO:0000256" key="7">
    <source>
        <dbReference type="ARBA" id="ARBA00022555"/>
    </source>
</evidence>
<dbReference type="GO" id="GO:0001514">
    <property type="term" value="P:selenocysteine incorporation"/>
    <property type="evidence" value="ECO:0007669"/>
    <property type="project" value="TreeGrafter"/>
</dbReference>
<dbReference type="InterPro" id="IPR019872">
    <property type="entry name" value="Sec-tRNA_Se_transferase"/>
</dbReference>
<protein>
    <recommendedName>
        <fullName evidence="6">O-phosphoseryl-tRNA(Sec) selenium transferase</fullName>
        <ecNumber evidence="5">2.9.1.2</ecNumber>
    </recommendedName>
    <alternativeName>
        <fullName evidence="13">Selenocysteine synthase</fullName>
    </alternativeName>
    <alternativeName>
        <fullName evidence="14">Selenocysteinyl-tRNA(Sec) synthase</fullName>
    </alternativeName>
    <alternativeName>
        <fullName evidence="15">Sep-tRNA:Sec-tRNA synthase</fullName>
    </alternativeName>
</protein>
<evidence type="ECO:0000313" key="19">
    <source>
        <dbReference type="Proteomes" id="UP000236333"/>
    </source>
</evidence>
<comment type="similarity">
    <text evidence="4">Belongs to the SepSecS family.</text>
</comment>
<comment type="catalytic activity">
    <reaction evidence="16">
        <text>O-phospho-L-seryl-tRNA(Sec) + selenophosphate + H2O = L-selenocysteinyl-tRNA(Sec) + 2 phosphate</text>
        <dbReference type="Rhea" id="RHEA:25041"/>
        <dbReference type="Rhea" id="RHEA-COMP:9743"/>
        <dbReference type="Rhea" id="RHEA-COMP:9947"/>
        <dbReference type="ChEBI" id="CHEBI:15377"/>
        <dbReference type="ChEBI" id="CHEBI:16144"/>
        <dbReference type="ChEBI" id="CHEBI:43474"/>
        <dbReference type="ChEBI" id="CHEBI:78551"/>
        <dbReference type="ChEBI" id="CHEBI:78573"/>
        <dbReference type="EC" id="2.9.1.2"/>
    </reaction>
</comment>
<evidence type="ECO:0000256" key="4">
    <source>
        <dbReference type="ARBA" id="ARBA00007037"/>
    </source>
</evidence>
<comment type="function">
    <text evidence="2">Converts O-phosphoseryl-tRNA(Sec) to selenocysteinyl-tRNA(Sec) required for selenoprotein biosynthesis.</text>
</comment>
<evidence type="ECO:0000256" key="8">
    <source>
        <dbReference type="ARBA" id="ARBA00022679"/>
    </source>
</evidence>
<proteinExistence type="inferred from homology"/>
<dbReference type="PANTHER" id="PTHR12944:SF2">
    <property type="entry name" value="O-PHOSPHOSERYL-TRNA(SEC) SELENIUM TRANSFERASE"/>
    <property type="match status" value="1"/>
</dbReference>
<keyword evidence="7" id="KW-0820">tRNA-binding</keyword>
<dbReference type="AlphaFoldDB" id="A0A2J8A8R9"/>
<dbReference type="Gene3D" id="3.40.640.10">
    <property type="entry name" value="Type I PLP-dependent aspartate aminotransferase-like (Major domain)"/>
    <property type="match status" value="1"/>
</dbReference>
<evidence type="ECO:0000256" key="1">
    <source>
        <dbReference type="ARBA" id="ARBA00001933"/>
    </source>
</evidence>
<evidence type="ECO:0000256" key="11">
    <source>
        <dbReference type="ARBA" id="ARBA00022917"/>
    </source>
</evidence>
<name>A0A2J8A8R9_9CHLO</name>
<comment type="caution">
    <text evidence="18">The sequence shown here is derived from an EMBL/GenBank/DDBJ whole genome shotgun (WGS) entry which is preliminary data.</text>
</comment>
<dbReference type="EMBL" id="PGGS01000111">
    <property type="protein sequence ID" value="PNH08917.1"/>
    <property type="molecule type" value="Genomic_DNA"/>
</dbReference>
<evidence type="ECO:0000256" key="2">
    <source>
        <dbReference type="ARBA" id="ARBA00002552"/>
    </source>
</evidence>
<evidence type="ECO:0000256" key="10">
    <source>
        <dbReference type="ARBA" id="ARBA00022898"/>
    </source>
</evidence>
<dbReference type="OrthoDB" id="545683at2759"/>
<dbReference type="EC" id="2.9.1.2" evidence="5"/>
<reference evidence="18 19" key="1">
    <citation type="journal article" date="2017" name="Mol. Biol. Evol.">
        <title>The 4-celled Tetrabaena socialis nuclear genome reveals the essential components for genetic control of cell number at the origin of multicellularity in the volvocine lineage.</title>
        <authorList>
            <person name="Featherston J."/>
            <person name="Arakaki Y."/>
            <person name="Hanschen E.R."/>
            <person name="Ferris P.J."/>
            <person name="Michod R.E."/>
            <person name="Olson B.J.S.C."/>
            <person name="Nozaki H."/>
            <person name="Durand P.M."/>
        </authorList>
    </citation>
    <scope>NUCLEOTIDE SEQUENCE [LARGE SCALE GENOMIC DNA]</scope>
    <source>
        <strain evidence="18 19">NIES-571</strain>
    </source>
</reference>
<dbReference type="PANTHER" id="PTHR12944">
    <property type="entry name" value="SOLUBLE LIVER ANTIGEN/LIVER PANCREAS ANTIGEN"/>
    <property type="match status" value="1"/>
</dbReference>
<dbReference type="Proteomes" id="UP000236333">
    <property type="component" value="Unassembled WGS sequence"/>
</dbReference>
<dbReference type="SUPFAM" id="SSF53383">
    <property type="entry name" value="PLP-dependent transferases"/>
    <property type="match status" value="1"/>
</dbReference>
<feature type="region of interest" description="Disordered" evidence="17">
    <location>
        <begin position="110"/>
        <end position="135"/>
    </location>
</feature>